<organism evidence="1 2">
    <name type="scientific">Microtetraspora fusca</name>
    <dbReference type="NCBI Taxonomy" id="1997"/>
    <lineage>
        <taxon>Bacteria</taxon>
        <taxon>Bacillati</taxon>
        <taxon>Actinomycetota</taxon>
        <taxon>Actinomycetes</taxon>
        <taxon>Streptosporangiales</taxon>
        <taxon>Streptosporangiaceae</taxon>
        <taxon>Microtetraspora</taxon>
    </lineage>
</organism>
<evidence type="ECO:0000313" key="2">
    <source>
        <dbReference type="Proteomes" id="UP001602119"/>
    </source>
</evidence>
<comment type="caution">
    <text evidence="1">The sequence shown here is derived from an EMBL/GenBank/DDBJ whole genome shotgun (WGS) entry which is preliminary data.</text>
</comment>
<accession>A0ABW6VFZ7</accession>
<dbReference type="RefSeq" id="WP_387345940.1">
    <property type="nucleotide sequence ID" value="NZ_JBIAXI010000024.1"/>
</dbReference>
<name>A0ABW6VFZ7_MICFU</name>
<evidence type="ECO:0000313" key="1">
    <source>
        <dbReference type="EMBL" id="MFF4777497.1"/>
    </source>
</evidence>
<dbReference type="Proteomes" id="UP001602119">
    <property type="component" value="Unassembled WGS sequence"/>
</dbReference>
<dbReference type="EMBL" id="JBIAXI010000024">
    <property type="protein sequence ID" value="MFF4777497.1"/>
    <property type="molecule type" value="Genomic_DNA"/>
</dbReference>
<sequence>MNQQQAKRAAYLYVARLVEAQSNEDAMANFLQLPEWVGEDRHPDVYALERAVHDLVIKLRSQARGRRPAT</sequence>
<proteinExistence type="predicted"/>
<protein>
    <submittedName>
        <fullName evidence="1">Uncharacterized protein</fullName>
    </submittedName>
</protein>
<keyword evidence="2" id="KW-1185">Reference proteome</keyword>
<gene>
    <name evidence="1" type="ORF">ACFY05_32040</name>
</gene>
<reference evidence="1 2" key="1">
    <citation type="submission" date="2024-10" db="EMBL/GenBank/DDBJ databases">
        <title>The Natural Products Discovery Center: Release of the First 8490 Sequenced Strains for Exploring Actinobacteria Biosynthetic Diversity.</title>
        <authorList>
            <person name="Kalkreuter E."/>
            <person name="Kautsar S.A."/>
            <person name="Yang D."/>
            <person name="Bader C.D."/>
            <person name="Teijaro C.N."/>
            <person name="Fluegel L."/>
            <person name="Davis C.M."/>
            <person name="Simpson J.R."/>
            <person name="Lauterbach L."/>
            <person name="Steele A.D."/>
            <person name="Gui C."/>
            <person name="Meng S."/>
            <person name="Li G."/>
            <person name="Viehrig K."/>
            <person name="Ye F."/>
            <person name="Su P."/>
            <person name="Kiefer A.F."/>
            <person name="Nichols A."/>
            <person name="Cepeda A.J."/>
            <person name="Yan W."/>
            <person name="Fan B."/>
            <person name="Jiang Y."/>
            <person name="Adhikari A."/>
            <person name="Zheng C.-J."/>
            <person name="Schuster L."/>
            <person name="Cowan T.M."/>
            <person name="Smanski M.J."/>
            <person name="Chevrette M.G."/>
            <person name="De Carvalho L.P.S."/>
            <person name="Shen B."/>
        </authorList>
    </citation>
    <scope>NUCLEOTIDE SEQUENCE [LARGE SCALE GENOMIC DNA]</scope>
    <source>
        <strain evidence="1 2">NPDC001281</strain>
    </source>
</reference>